<dbReference type="RefSeq" id="WP_307487301.1">
    <property type="nucleotide sequence ID" value="NZ_JAUSUF010000010.1"/>
</dbReference>
<dbReference type="SUPFAM" id="SSF56563">
    <property type="entry name" value="Major capsid protein gp5"/>
    <property type="match status" value="1"/>
</dbReference>
<evidence type="ECO:0000313" key="2">
    <source>
        <dbReference type="Proteomes" id="UP001228504"/>
    </source>
</evidence>
<keyword evidence="2" id="KW-1185">Reference proteome</keyword>
<proteinExistence type="predicted"/>
<dbReference type="NCBIfam" id="TIGR04387">
    <property type="entry name" value="capsid_maj_N4"/>
    <property type="match status" value="1"/>
</dbReference>
<gene>
    <name evidence="1" type="ORF">J2S18_002520</name>
</gene>
<dbReference type="EMBL" id="JAUSUF010000010">
    <property type="protein sequence ID" value="MDQ0150572.1"/>
    <property type="molecule type" value="Genomic_DNA"/>
</dbReference>
<sequence length="289" mass="30945">MATGTTKLENLIDPQVMADMIDGQIGKKIVVTPFAKIDTTLQGKPGDTITVPAYAYIGDAEDVAEGVEAGTTVLTASTTKAKVKKAMKAVEITDEALLSGYGDPLGQATGQLSKSLASKVDNDCMSALLGVKTLVYDGSASKISYNGIVDAIDLFDEEVSSKKVMFVNPKQITTLRKDPDFIDVNKYGNKVMMTGEIGSIAGASVVPSKKVVLDSTSAFYSCPIVVLEENSEANIQNQEVPALTIYLKRNVNLEKERNTLGRKTILSVDEFYTAVVSNPSKVVLAKFKK</sequence>
<accession>A0ABT9UW67</accession>
<dbReference type="Proteomes" id="UP001228504">
    <property type="component" value="Unassembled WGS sequence"/>
</dbReference>
<comment type="caution">
    <text evidence="1">The sequence shown here is derived from an EMBL/GenBank/DDBJ whole genome shotgun (WGS) entry which is preliminary data.</text>
</comment>
<protein>
    <submittedName>
        <fullName evidence="1">N4-gp56 family major capsid protein</fullName>
    </submittedName>
</protein>
<dbReference type="Pfam" id="PF25209">
    <property type="entry name" value="Phage_capsid_4"/>
    <property type="match status" value="1"/>
</dbReference>
<name>A0ABT9UW67_9FIRM</name>
<organism evidence="1 2">
    <name type="scientific">Eubacterium multiforme</name>
    <dbReference type="NCBI Taxonomy" id="83339"/>
    <lineage>
        <taxon>Bacteria</taxon>
        <taxon>Bacillati</taxon>
        <taxon>Bacillota</taxon>
        <taxon>Clostridia</taxon>
        <taxon>Eubacteriales</taxon>
        <taxon>Eubacteriaceae</taxon>
        <taxon>Eubacterium</taxon>
    </lineage>
</organism>
<evidence type="ECO:0000313" key="1">
    <source>
        <dbReference type="EMBL" id="MDQ0150572.1"/>
    </source>
</evidence>
<reference evidence="1 2" key="1">
    <citation type="submission" date="2023-07" db="EMBL/GenBank/DDBJ databases">
        <title>Genomic Encyclopedia of Type Strains, Phase IV (KMG-IV): sequencing the most valuable type-strain genomes for metagenomic binning, comparative biology and taxonomic classification.</title>
        <authorList>
            <person name="Goeker M."/>
        </authorList>
    </citation>
    <scope>NUCLEOTIDE SEQUENCE [LARGE SCALE GENOMIC DNA]</scope>
    <source>
        <strain evidence="1 2">DSM 20694</strain>
    </source>
</reference>